<dbReference type="Gene3D" id="3.20.20.80">
    <property type="entry name" value="Glycosidases"/>
    <property type="match status" value="1"/>
</dbReference>
<evidence type="ECO:0000256" key="1">
    <source>
        <dbReference type="ARBA" id="ARBA00001412"/>
    </source>
</evidence>
<evidence type="ECO:0000256" key="3">
    <source>
        <dbReference type="ARBA" id="ARBA00012756"/>
    </source>
</evidence>
<dbReference type="InterPro" id="IPR031330">
    <property type="entry name" value="Gly_Hdrlase_35_cat"/>
</dbReference>
<dbReference type="GO" id="GO:0004565">
    <property type="term" value="F:beta-galactosidase activity"/>
    <property type="evidence" value="ECO:0007669"/>
    <property type="project" value="UniProtKB-EC"/>
</dbReference>
<dbReference type="InterPro" id="IPR017853">
    <property type="entry name" value="GH"/>
</dbReference>
<protein>
    <recommendedName>
        <fullName evidence="3">beta-galactosidase</fullName>
        <ecNumber evidence="3">3.2.1.23</ecNumber>
    </recommendedName>
</protein>
<organism evidence="5 6">
    <name type="scientific">Erythroxylum novogranatense</name>
    <dbReference type="NCBI Taxonomy" id="1862640"/>
    <lineage>
        <taxon>Eukaryota</taxon>
        <taxon>Viridiplantae</taxon>
        <taxon>Streptophyta</taxon>
        <taxon>Embryophyta</taxon>
        <taxon>Tracheophyta</taxon>
        <taxon>Spermatophyta</taxon>
        <taxon>Magnoliopsida</taxon>
        <taxon>eudicotyledons</taxon>
        <taxon>Gunneridae</taxon>
        <taxon>Pentapetalae</taxon>
        <taxon>rosids</taxon>
        <taxon>fabids</taxon>
        <taxon>Malpighiales</taxon>
        <taxon>Erythroxylaceae</taxon>
        <taxon>Erythroxylum</taxon>
    </lineage>
</organism>
<dbReference type="GO" id="GO:0005975">
    <property type="term" value="P:carbohydrate metabolic process"/>
    <property type="evidence" value="ECO:0007669"/>
    <property type="project" value="InterPro"/>
</dbReference>
<gene>
    <name evidence="5" type="ORF">K2173_011975</name>
</gene>
<dbReference type="SUPFAM" id="SSF51445">
    <property type="entry name" value="(Trans)glycosidases"/>
    <property type="match status" value="1"/>
</dbReference>
<feature type="domain" description="Glycoside hydrolase 35 catalytic" evidence="4">
    <location>
        <begin position="24"/>
        <end position="89"/>
    </location>
</feature>
<dbReference type="PANTHER" id="PTHR23421">
    <property type="entry name" value="BETA-GALACTOSIDASE RELATED"/>
    <property type="match status" value="1"/>
</dbReference>
<evidence type="ECO:0000313" key="6">
    <source>
        <dbReference type="Proteomes" id="UP001159364"/>
    </source>
</evidence>
<dbReference type="InterPro" id="IPR001944">
    <property type="entry name" value="Glycoside_Hdrlase_35"/>
</dbReference>
<accession>A0AAV8TG78</accession>
<dbReference type="Proteomes" id="UP001159364">
    <property type="component" value="Linkage Group LG05"/>
</dbReference>
<evidence type="ECO:0000259" key="4">
    <source>
        <dbReference type="Pfam" id="PF01301"/>
    </source>
</evidence>
<evidence type="ECO:0000256" key="2">
    <source>
        <dbReference type="ARBA" id="ARBA00009809"/>
    </source>
</evidence>
<comment type="catalytic activity">
    <reaction evidence="1">
        <text>Hydrolysis of terminal non-reducing beta-D-galactose residues in beta-D-galactosides.</text>
        <dbReference type="EC" id="3.2.1.23"/>
    </reaction>
</comment>
<comment type="caution">
    <text evidence="5">The sequence shown here is derived from an EMBL/GenBank/DDBJ whole genome shotgun (WGS) entry which is preliminary data.</text>
</comment>
<name>A0AAV8TG78_9ROSI</name>
<dbReference type="EC" id="3.2.1.23" evidence="3"/>
<dbReference type="EMBL" id="JAIWQS010000005">
    <property type="protein sequence ID" value="KAJ8765278.1"/>
    <property type="molecule type" value="Genomic_DNA"/>
</dbReference>
<reference evidence="5 6" key="1">
    <citation type="submission" date="2021-09" db="EMBL/GenBank/DDBJ databases">
        <title>Genomic insights and catalytic innovation underlie evolution of tropane alkaloids biosynthesis.</title>
        <authorList>
            <person name="Wang Y.-J."/>
            <person name="Tian T."/>
            <person name="Huang J.-P."/>
            <person name="Huang S.-X."/>
        </authorList>
    </citation>
    <scope>NUCLEOTIDE SEQUENCE [LARGE SCALE GENOMIC DNA]</scope>
    <source>
        <strain evidence="5">KIB-2018</strain>
        <tissue evidence="5">Leaf</tissue>
    </source>
</reference>
<keyword evidence="6" id="KW-1185">Reference proteome</keyword>
<sequence>MGISNKDSAFAISKNLVLETYCVNGNKTAPSQYHFKGRYDLFKFVKIVQQVGMYLILRIGPYIAAEWNFGGLPVWLHYVPVTVFRADNYNLSWNFINLLRAEILDIHSEPDETREPVCFRGRSYHLGSGFIVLLCSEFIFCGNER</sequence>
<dbReference type="AlphaFoldDB" id="A0AAV8TG78"/>
<proteinExistence type="inferred from homology"/>
<comment type="similarity">
    <text evidence="2">Belongs to the glycosyl hydrolase 35 family.</text>
</comment>
<evidence type="ECO:0000313" key="5">
    <source>
        <dbReference type="EMBL" id="KAJ8765278.1"/>
    </source>
</evidence>
<dbReference type="Pfam" id="PF01301">
    <property type="entry name" value="Glyco_hydro_35"/>
    <property type="match status" value="1"/>
</dbReference>